<evidence type="ECO:0000313" key="3">
    <source>
        <dbReference type="EMBL" id="KAL0571745.1"/>
    </source>
</evidence>
<gene>
    <name evidence="3" type="ORF">V5O48_010216</name>
</gene>
<feature type="domain" description="KOW" evidence="2">
    <location>
        <begin position="602"/>
        <end position="629"/>
    </location>
</feature>
<feature type="domain" description="KOW" evidence="2">
    <location>
        <begin position="476"/>
        <end position="503"/>
    </location>
</feature>
<organism evidence="3 4">
    <name type="scientific">Marasmius crinis-equi</name>
    <dbReference type="NCBI Taxonomy" id="585013"/>
    <lineage>
        <taxon>Eukaryota</taxon>
        <taxon>Fungi</taxon>
        <taxon>Dikarya</taxon>
        <taxon>Basidiomycota</taxon>
        <taxon>Agaricomycotina</taxon>
        <taxon>Agaricomycetes</taxon>
        <taxon>Agaricomycetidae</taxon>
        <taxon>Agaricales</taxon>
        <taxon>Marasmiineae</taxon>
        <taxon>Marasmiaceae</taxon>
        <taxon>Marasmius</taxon>
    </lineage>
</organism>
<keyword evidence="4" id="KW-1185">Reference proteome</keyword>
<reference evidence="3 4" key="1">
    <citation type="submission" date="2024-02" db="EMBL/GenBank/DDBJ databases">
        <title>A draft genome for the cacao thread blight pathogen Marasmius crinis-equi.</title>
        <authorList>
            <person name="Cohen S.P."/>
            <person name="Baruah I.K."/>
            <person name="Amoako-Attah I."/>
            <person name="Bukari Y."/>
            <person name="Meinhardt L.W."/>
            <person name="Bailey B.A."/>
        </authorList>
    </citation>
    <scope>NUCLEOTIDE SEQUENCE [LARGE SCALE GENOMIC DNA]</scope>
    <source>
        <strain evidence="3 4">GH-76</strain>
    </source>
</reference>
<feature type="region of interest" description="Disordered" evidence="1">
    <location>
        <begin position="1"/>
        <end position="55"/>
    </location>
</feature>
<dbReference type="InterPro" id="IPR005824">
    <property type="entry name" value="KOW"/>
</dbReference>
<dbReference type="Proteomes" id="UP001465976">
    <property type="component" value="Unassembled WGS sequence"/>
</dbReference>
<feature type="compositionally biased region" description="Basic and acidic residues" evidence="1">
    <location>
        <begin position="1"/>
        <end position="15"/>
    </location>
</feature>
<feature type="domain" description="KOW" evidence="2">
    <location>
        <begin position="191"/>
        <end position="218"/>
    </location>
</feature>
<feature type="domain" description="KOW" evidence="2">
    <location>
        <begin position="416"/>
        <end position="443"/>
    </location>
</feature>
<accession>A0ABR3F916</accession>
<evidence type="ECO:0000313" key="4">
    <source>
        <dbReference type="Proteomes" id="UP001465976"/>
    </source>
</evidence>
<protein>
    <recommendedName>
        <fullName evidence="2">KOW domain-containing protein</fullName>
    </recommendedName>
</protein>
<evidence type="ECO:0000259" key="2">
    <source>
        <dbReference type="SMART" id="SM00739"/>
    </source>
</evidence>
<dbReference type="SMART" id="SM00739">
    <property type="entry name" value="KOW"/>
    <property type="match status" value="4"/>
</dbReference>
<name>A0ABR3F916_9AGAR</name>
<sequence length="998" mass="111447">MASRFLDLEAQRADSDSSSDDELGFGEDLDADQDLIDDQDAEPASPFAYASSVGPMMNVANPPSNFLDHLERRYVTSSTLGKRKAAEPEARHPVLRLANRPEIPASIPVSFSSSQPQPIHPMTKTRLPRPEQPIRVPEERRVMRASEWIDAPPSNILPDRLKQSGSSKGERRRMKLEKWSRWAKNREREREYAPGQWVEIRRGSYKGDPAQVFKMQTRERSDEEVASEKQMVEEALARGEEPPPQSPELVLEGYWVLIVPRLPPPTLTRRRSLVLKQKQPRGSPRFERWVFHPRDYGLHIPKQDREQVAGFEVDGRIFSHVLLLKLFKVHALQPLSTIDAATVAAFKEHPFSKPFPFPLPNEWAFCNGEEVDVTEREGHAEGRGILQLSGAELCVEMNHHSSLALYPVTKDRLKKVIDIGNYVKVLGGGMTGREGLVVERRDDILGISEYGTCTGISFFVHLNCVSRTSGSNISGIPWLEKEVIIMKGPYSRHTGIVKDVKRKPNRGVLFLWLFVAALGKAVEIEDDRVVVKATRDTSRTPLWKFYPLGPEQRQYHIDRTIQMDVDEQISTGLATSEDIEDGLVRNQKVESEVVIRTVTGRPPWIGIFVGITHGPHKSYEGVVVDVNRCSKPNCQSGLMVEIELNVMGNRRVQVLYDHVRERRTGLTLAGYHPVTPRQRFFAPKPTFSGIPARWNRRATLLAGVLDTSDPSPLLSPPLPPTSPTLSLVPSLLQTDIDGLSLPPILPLDALPMDVWNPYYDYDGGWSYPGDIDPPVNALSPSSAPDCDTNLTSTSSAMATTTESSHWLSCSELVGILILVDIVDGPYKKKNAYVEPTRTANGPIIARTRKGKGNRFHDVALQYIVKASKDPGRSQRNDDPLLVVTSGQHIGKLVRRIHHFFVQAPIPANKWFILAVFHPQNVLSGLTGELVECSLDELVFVEEKYTDSCSAAAGVMKELHDAAKLQLRNVDVRAPGEGNLTDIRTVLQAKSSASSILHV</sequence>
<comment type="caution">
    <text evidence="3">The sequence shown here is derived from an EMBL/GenBank/DDBJ whole genome shotgun (WGS) entry which is preliminary data.</text>
</comment>
<evidence type="ECO:0000256" key="1">
    <source>
        <dbReference type="SAM" id="MobiDB-lite"/>
    </source>
</evidence>
<dbReference type="EMBL" id="JBAHYK010000722">
    <property type="protein sequence ID" value="KAL0571745.1"/>
    <property type="molecule type" value="Genomic_DNA"/>
</dbReference>
<feature type="region of interest" description="Disordered" evidence="1">
    <location>
        <begin position="77"/>
        <end position="132"/>
    </location>
</feature>
<feature type="compositionally biased region" description="Acidic residues" evidence="1">
    <location>
        <begin position="17"/>
        <end position="41"/>
    </location>
</feature>
<proteinExistence type="predicted"/>